<comment type="caution">
    <text evidence="9">The sequence shown here is derived from an EMBL/GenBank/DDBJ whole genome shotgun (WGS) entry which is preliminary data.</text>
</comment>
<keyword evidence="3" id="KW-0238">DNA-binding</keyword>
<dbReference type="SMART" id="SM00501">
    <property type="entry name" value="BRIGHT"/>
    <property type="match status" value="1"/>
</dbReference>
<protein>
    <recommendedName>
        <fullName evidence="8">ARID domain-containing protein</fullName>
    </recommendedName>
</protein>
<gene>
    <name evidence="9" type="ORF">chiPu_0017188</name>
</gene>
<dbReference type="AlphaFoldDB" id="A0A401T7N0"/>
<dbReference type="InterPro" id="IPR001606">
    <property type="entry name" value="ARID_dom"/>
</dbReference>
<dbReference type="STRING" id="137246.A0A401T7N0"/>
<name>A0A401T7N0_CHIPU</name>
<feature type="region of interest" description="Disordered" evidence="7">
    <location>
        <begin position="979"/>
        <end position="998"/>
    </location>
</feature>
<feature type="compositionally biased region" description="Basic and acidic residues" evidence="7">
    <location>
        <begin position="549"/>
        <end position="568"/>
    </location>
</feature>
<feature type="compositionally biased region" description="Polar residues" evidence="7">
    <location>
        <begin position="490"/>
        <end position="520"/>
    </location>
</feature>
<feature type="domain" description="ARID" evidence="8">
    <location>
        <begin position="345"/>
        <end position="437"/>
    </location>
</feature>
<sequence length="1218" mass="135533">MEPRKIEWVGPPCGSHGPYTFYRAFSVAPGGGKALSARLGQFLFVRCQPHEPECIAELQLLWEDRGRQQLLASTRLYFSPEDTPQGRSLHHGQDEVIAASKRIIIRLQDLAKWVCTESSQWTIGAEEEKCSSINLDRSDHKEDPELNITSPLHCCHASNRVENEFESSGFKDDRPRVKILSYPQYCRYRAIRKRIQKASADCLSEAQLLALGGIVLVNQNTKILYCRETFEHPTLGDNKSICDEFAPCVLTRTSAGRVVRTRLQITAQPQSLTLLHLHLAGAAHIKGRSRKKKKSTCRKSDESLSRENRWPSQSDVKEEKNKVGSETMAAASAQANQPANPNDLLSAEQCFLKALHNFMCDRNTPIARIPHLGFKKIDLFIMFTVTQRLGGYEAVTARRLWKHIYDELGGNPGSTSAATCTRRHYERLILPYERYLKGEEHKPLPPTKPRKHTTSTSDDSEKDVKTKNGEPSLKVKKIPESTRMSEKEGNLTSAGRCQAKSQRTVPAQHSGTLGNSQDKQIPTPKRKNQDDGASITGEYSRNKVFPLSDLEKGEKSESEVHRTHEQQLKRQKNSECPSVGNIQLQPQDLSSGSSVKESRHIATEGTKSIFPSGMFQHLHSGILNFQLPEGVSPLDVLKSRLGLTTSKGESRPAFPRTLKVDQSKSTKPDSKMYIKTLGESETQNITWLNREDSKCVSQPAKKTCIGQMNGIRVVKGSRSPVSLLSNSHSTKHVADSREERKANPRPRTFEGLHGNNDSGDSQSRLAEEGLNLSKCVDSNYVNDRKGQLSEMLPQNLSNKQSPLQMETSMQYSEQSSPLNLSKSNKNSPGKRAADLMHAPVCLSRKSVPHYLLPRSLQNHCENRENRNNSERLAKKRRLDSYCTRMSEQRREFVHSDHSSGVESLSQSPLSLSSRVVSEDFPTDLSLPKYPKVQRPECTSTNSETPQDRKTKLSAEAASTNLSQLSSSPPAVSETIATAANSQRSQAQNGPPTPLGRTLIKDGIKNCKEELPNGPSRPFSSNSNMVSAKQSQLARCPEESGKEGEEPSDNELVTSHVDKAQPEEKPKGDQEKPKGDQESNLPGHQAPSSMSQADNKKGTPTSPYLLGGYHPELHHMAEKFGARFQLVDLNKNSAKTRKSDPVIVPVLTPGHPISPAMVPGSVQHRELLASHSQQMYNHLLRTSMLPNLPYDEVVMHRLSTSPSTFSPSHLSPVYSEKRV</sequence>
<feature type="compositionally biased region" description="Polar residues" evidence="7">
    <location>
        <begin position="956"/>
        <end position="973"/>
    </location>
</feature>
<dbReference type="CDD" id="cd16869">
    <property type="entry name" value="ARID_ARID5"/>
    <property type="match status" value="1"/>
</dbReference>
<feature type="compositionally biased region" description="Polar residues" evidence="7">
    <location>
        <begin position="979"/>
        <end position="989"/>
    </location>
</feature>
<feature type="compositionally biased region" description="Low complexity" evidence="7">
    <location>
        <begin position="329"/>
        <end position="339"/>
    </location>
</feature>
<dbReference type="OrthoDB" id="1938591at2759"/>
<feature type="region of interest" description="Disordered" evidence="7">
    <location>
        <begin position="716"/>
        <end position="764"/>
    </location>
</feature>
<evidence type="ECO:0000259" key="8">
    <source>
        <dbReference type="PROSITE" id="PS51011"/>
    </source>
</evidence>
<feature type="region of interest" description="Disordered" evidence="7">
    <location>
        <begin position="285"/>
        <end position="339"/>
    </location>
</feature>
<evidence type="ECO:0000256" key="7">
    <source>
        <dbReference type="SAM" id="MobiDB-lite"/>
    </source>
</evidence>
<feature type="compositionally biased region" description="Basic residues" evidence="7">
    <location>
        <begin position="285"/>
        <end position="297"/>
    </location>
</feature>
<organism evidence="9 10">
    <name type="scientific">Chiloscyllium punctatum</name>
    <name type="common">Brownbanded bambooshark</name>
    <name type="synonym">Hemiscyllium punctatum</name>
    <dbReference type="NCBI Taxonomy" id="137246"/>
    <lineage>
        <taxon>Eukaryota</taxon>
        <taxon>Metazoa</taxon>
        <taxon>Chordata</taxon>
        <taxon>Craniata</taxon>
        <taxon>Vertebrata</taxon>
        <taxon>Chondrichthyes</taxon>
        <taxon>Elasmobranchii</taxon>
        <taxon>Galeomorphii</taxon>
        <taxon>Galeoidea</taxon>
        <taxon>Orectolobiformes</taxon>
        <taxon>Hemiscylliidae</taxon>
        <taxon>Chiloscyllium</taxon>
    </lineage>
</organism>
<accession>A0A401T7N0</accession>
<dbReference type="GO" id="GO:0000976">
    <property type="term" value="F:transcription cis-regulatory region binding"/>
    <property type="evidence" value="ECO:0007669"/>
    <property type="project" value="TreeGrafter"/>
</dbReference>
<feature type="compositionally biased region" description="Basic and acidic residues" evidence="7">
    <location>
        <begin position="732"/>
        <end position="750"/>
    </location>
</feature>
<feature type="region of interest" description="Disordered" evidence="7">
    <location>
        <begin position="436"/>
        <end position="594"/>
    </location>
</feature>
<evidence type="ECO:0000313" key="9">
    <source>
        <dbReference type="EMBL" id="GCC38673.1"/>
    </source>
</evidence>
<feature type="region of interest" description="Disordered" evidence="7">
    <location>
        <begin position="1006"/>
        <end position="1106"/>
    </location>
</feature>
<evidence type="ECO:0000256" key="2">
    <source>
        <dbReference type="ARBA" id="ARBA00023015"/>
    </source>
</evidence>
<keyword evidence="4" id="KW-0010">Activator</keyword>
<dbReference type="InterPro" id="IPR051232">
    <property type="entry name" value="ARID/SWI1_ChromRemod"/>
</dbReference>
<dbReference type="Proteomes" id="UP000287033">
    <property type="component" value="Unassembled WGS sequence"/>
</dbReference>
<reference evidence="9 10" key="1">
    <citation type="journal article" date="2018" name="Nat. Ecol. Evol.">
        <title>Shark genomes provide insights into elasmobranch evolution and the origin of vertebrates.</title>
        <authorList>
            <person name="Hara Y"/>
            <person name="Yamaguchi K"/>
            <person name="Onimaru K"/>
            <person name="Kadota M"/>
            <person name="Koyanagi M"/>
            <person name="Keeley SD"/>
            <person name="Tatsumi K"/>
            <person name="Tanaka K"/>
            <person name="Motone F"/>
            <person name="Kageyama Y"/>
            <person name="Nozu R"/>
            <person name="Adachi N"/>
            <person name="Nishimura O"/>
            <person name="Nakagawa R"/>
            <person name="Tanegashima C"/>
            <person name="Kiyatake I"/>
            <person name="Matsumoto R"/>
            <person name="Murakumo K"/>
            <person name="Nishida K"/>
            <person name="Terakita A"/>
            <person name="Kuratani S"/>
            <person name="Sato K"/>
            <person name="Hyodo S Kuraku.S."/>
        </authorList>
    </citation>
    <scope>NUCLEOTIDE SEQUENCE [LARGE SCALE GENOMIC DNA]</scope>
</reference>
<dbReference type="InterPro" id="IPR043151">
    <property type="entry name" value="BAH_sf"/>
</dbReference>
<dbReference type="SMART" id="SM01014">
    <property type="entry name" value="ARID"/>
    <property type="match status" value="1"/>
</dbReference>
<dbReference type="FunFam" id="1.10.150.60:FF:000004">
    <property type="entry name" value="AT-rich interactive domain-containing protein 5B"/>
    <property type="match status" value="1"/>
</dbReference>
<dbReference type="OMA" id="MYNHLLR"/>
<feature type="region of interest" description="Disordered" evidence="7">
    <location>
        <begin position="788"/>
        <end position="832"/>
    </location>
</feature>
<feature type="compositionally biased region" description="Low complexity" evidence="7">
    <location>
        <begin position="901"/>
        <end position="915"/>
    </location>
</feature>
<dbReference type="PROSITE" id="PS51011">
    <property type="entry name" value="ARID"/>
    <property type="match status" value="1"/>
</dbReference>
<dbReference type="Gene3D" id="2.30.30.490">
    <property type="match status" value="1"/>
</dbReference>
<evidence type="ECO:0000256" key="3">
    <source>
        <dbReference type="ARBA" id="ARBA00023125"/>
    </source>
</evidence>
<feature type="compositionally biased region" description="Polar residues" evidence="7">
    <location>
        <begin position="792"/>
        <end position="814"/>
    </location>
</feature>
<keyword evidence="5" id="KW-0804">Transcription</keyword>
<feature type="compositionally biased region" description="Polar residues" evidence="7">
    <location>
        <begin position="719"/>
        <end position="728"/>
    </location>
</feature>
<feature type="compositionally biased region" description="Basic and acidic residues" evidence="7">
    <location>
        <begin position="1035"/>
        <end position="1044"/>
    </location>
</feature>
<evidence type="ECO:0000256" key="1">
    <source>
        <dbReference type="ARBA" id="ARBA00004123"/>
    </source>
</evidence>
<evidence type="ECO:0000313" key="10">
    <source>
        <dbReference type="Proteomes" id="UP000287033"/>
    </source>
</evidence>
<evidence type="ECO:0000256" key="6">
    <source>
        <dbReference type="ARBA" id="ARBA00023242"/>
    </source>
</evidence>
<dbReference type="Pfam" id="PF01388">
    <property type="entry name" value="ARID"/>
    <property type="match status" value="1"/>
</dbReference>
<feature type="compositionally biased region" description="Low complexity" evidence="7">
    <location>
        <begin position="815"/>
        <end position="827"/>
    </location>
</feature>
<feature type="compositionally biased region" description="Polar residues" evidence="7">
    <location>
        <begin position="1077"/>
        <end position="1101"/>
    </location>
</feature>
<evidence type="ECO:0000256" key="5">
    <source>
        <dbReference type="ARBA" id="ARBA00023163"/>
    </source>
</evidence>
<feature type="compositionally biased region" description="Polar residues" evidence="7">
    <location>
        <begin position="1017"/>
        <end position="1032"/>
    </location>
</feature>
<dbReference type="PANTHER" id="PTHR13964:SF44">
    <property type="entry name" value="ARID DOMAIN-CONTAINING PROTEIN"/>
    <property type="match status" value="1"/>
</dbReference>
<feature type="region of interest" description="Disordered" evidence="7">
    <location>
        <begin position="891"/>
        <end position="973"/>
    </location>
</feature>
<evidence type="ECO:0000256" key="4">
    <source>
        <dbReference type="ARBA" id="ARBA00023159"/>
    </source>
</evidence>
<feature type="compositionally biased region" description="Basic and acidic residues" evidence="7">
    <location>
        <begin position="298"/>
        <end position="323"/>
    </location>
</feature>
<keyword evidence="6" id="KW-0539">Nucleus</keyword>
<dbReference type="GO" id="GO:0005634">
    <property type="term" value="C:nucleus"/>
    <property type="evidence" value="ECO:0007669"/>
    <property type="project" value="UniProtKB-SubCell"/>
</dbReference>
<dbReference type="GO" id="GO:0006357">
    <property type="term" value="P:regulation of transcription by RNA polymerase II"/>
    <property type="evidence" value="ECO:0007669"/>
    <property type="project" value="TreeGrafter"/>
</dbReference>
<dbReference type="EMBL" id="BEZZ01001228">
    <property type="protein sequence ID" value="GCC38673.1"/>
    <property type="molecule type" value="Genomic_DNA"/>
</dbReference>
<feature type="compositionally biased region" description="Basic and acidic residues" evidence="7">
    <location>
        <begin position="1055"/>
        <end position="1076"/>
    </location>
</feature>
<proteinExistence type="predicted"/>
<dbReference type="PANTHER" id="PTHR13964">
    <property type="entry name" value="RBP-RELATED"/>
    <property type="match status" value="1"/>
</dbReference>
<feature type="compositionally biased region" description="Basic and acidic residues" evidence="7">
    <location>
        <begin position="477"/>
        <end position="489"/>
    </location>
</feature>
<keyword evidence="10" id="KW-1185">Reference proteome</keyword>
<dbReference type="Gene3D" id="1.10.150.60">
    <property type="entry name" value="ARID DNA-binding domain"/>
    <property type="match status" value="1"/>
</dbReference>
<dbReference type="SUPFAM" id="SSF46774">
    <property type="entry name" value="ARID-like"/>
    <property type="match status" value="1"/>
</dbReference>
<comment type="subcellular location">
    <subcellularLocation>
        <location evidence="1">Nucleus</location>
    </subcellularLocation>
</comment>
<dbReference type="InterPro" id="IPR036431">
    <property type="entry name" value="ARID_dom_sf"/>
</dbReference>
<feature type="compositionally biased region" description="Polar residues" evidence="7">
    <location>
        <begin position="755"/>
        <end position="764"/>
    </location>
</feature>
<keyword evidence="2" id="KW-0805">Transcription regulation</keyword>
<feature type="compositionally biased region" description="Polar residues" evidence="7">
    <location>
        <begin position="574"/>
        <end position="594"/>
    </location>
</feature>